<dbReference type="PANTHER" id="PTHR35807:SF1">
    <property type="entry name" value="TRANSCRIPTIONAL REGULATOR REDD"/>
    <property type="match status" value="1"/>
</dbReference>
<evidence type="ECO:0000256" key="2">
    <source>
        <dbReference type="ARBA" id="ARBA00023015"/>
    </source>
</evidence>
<evidence type="ECO:0000313" key="8">
    <source>
        <dbReference type="EMBL" id="TQM06133.1"/>
    </source>
</evidence>
<reference evidence="8 9" key="1">
    <citation type="submission" date="2019-06" db="EMBL/GenBank/DDBJ databases">
        <title>Sequencing the genomes of 1000 actinobacteria strains.</title>
        <authorList>
            <person name="Klenk H.-P."/>
        </authorList>
    </citation>
    <scope>NUCLEOTIDE SEQUENCE [LARGE SCALE GENOMIC DNA]</scope>
    <source>
        <strain evidence="8 9">DSM 45301</strain>
    </source>
</reference>
<dbReference type="SMART" id="SM00862">
    <property type="entry name" value="Trans_reg_C"/>
    <property type="match status" value="1"/>
</dbReference>
<dbReference type="PRINTS" id="PR00364">
    <property type="entry name" value="DISEASERSIST"/>
</dbReference>
<dbReference type="PANTHER" id="PTHR35807">
    <property type="entry name" value="TRANSCRIPTIONAL REGULATOR REDD-RELATED"/>
    <property type="match status" value="1"/>
</dbReference>
<evidence type="ECO:0000256" key="5">
    <source>
        <dbReference type="PROSITE-ProRule" id="PRU01091"/>
    </source>
</evidence>
<comment type="caution">
    <text evidence="8">The sequence shown here is derived from an EMBL/GenBank/DDBJ whole genome shotgun (WGS) entry which is preliminary data.</text>
</comment>
<dbReference type="Pfam" id="PF00486">
    <property type="entry name" value="Trans_reg_C"/>
    <property type="match status" value="1"/>
</dbReference>
<keyword evidence="2" id="KW-0805">Transcription regulation</keyword>
<dbReference type="InterPro" id="IPR041664">
    <property type="entry name" value="AAA_16"/>
</dbReference>
<dbReference type="SUPFAM" id="SSF48452">
    <property type="entry name" value="TPR-like"/>
    <property type="match status" value="1"/>
</dbReference>
<keyword evidence="4" id="KW-0804">Transcription</keyword>
<dbReference type="InterPro" id="IPR011990">
    <property type="entry name" value="TPR-like_helical_dom_sf"/>
</dbReference>
<proteinExistence type="inferred from homology"/>
<evidence type="ECO:0000256" key="1">
    <source>
        <dbReference type="ARBA" id="ARBA00005820"/>
    </source>
</evidence>
<evidence type="ECO:0000256" key="3">
    <source>
        <dbReference type="ARBA" id="ARBA00023125"/>
    </source>
</evidence>
<dbReference type="EMBL" id="VFPA01000004">
    <property type="protein sequence ID" value="TQM06133.1"/>
    <property type="molecule type" value="Genomic_DNA"/>
</dbReference>
<dbReference type="Pfam" id="PF03704">
    <property type="entry name" value="BTAD"/>
    <property type="match status" value="1"/>
</dbReference>
<dbReference type="OrthoDB" id="5521887at2"/>
<sequence>MSSPAANTRARLAGDGDPLLGERAGLLGRTGRAFRSGSCGTLKDPQSPPARCPGQGESSYIPLSNGDEGERARMTTTVDGSGPGTSAVEFRLLGPLEIVSRGRAIPVPPRKQRVLLAMLLLRADRVVPVRELGEKLWDQEAPADPRGAVQKYVMRLRRALACTGCVIRTEPEGYRLELRHGTLDVDRFGEAVERGTRAADAGDLEAASAQLAEALGLWRAVPPMSNVVSEALHRDETPRLVERYLQVVELRVDLDLRLGRHAQLCAELMGLTRDHPLRERFWVQRMRALYGAHRQGEALETYRIVTRMLAEDLGVDPGPELRAAHQQILTGVDQPAAPAAPGWAPAPAPRQLPMATNGVVGRTAEIAEVVDVLAAPPEAGAPRLVVLTGPAGTGKTTVAVQAAHRVAERFPDGQLFASLDGPGAPDVEAVLASFLRALGAPAGAVPAGRVDAAALFRSMTAGRRLLVVLDGAADAAVVRALLPGAPTCAVLATSRCEPADLLVSPGAHRVALGMLAPEEAHGVLRDIVGDRVRAEPDGVARLVEHTGGLPLALRRAAVALLTRPGLSIAAYLGELGADPASRTAP</sequence>
<feature type="domain" description="OmpR/PhoB-type" evidence="7">
    <location>
        <begin position="73"/>
        <end position="178"/>
    </location>
</feature>
<dbReference type="Proteomes" id="UP000315677">
    <property type="component" value="Unassembled WGS sequence"/>
</dbReference>
<dbReference type="GO" id="GO:0003677">
    <property type="term" value="F:DNA binding"/>
    <property type="evidence" value="ECO:0007669"/>
    <property type="project" value="UniProtKB-UniRule"/>
</dbReference>
<feature type="region of interest" description="Disordered" evidence="6">
    <location>
        <begin position="1"/>
        <end position="68"/>
    </location>
</feature>
<dbReference type="SUPFAM" id="SSF46894">
    <property type="entry name" value="C-terminal effector domain of the bipartite response regulators"/>
    <property type="match status" value="1"/>
</dbReference>
<name>A0A543D9V8_9PSEU</name>
<evidence type="ECO:0000313" key="9">
    <source>
        <dbReference type="Proteomes" id="UP000315677"/>
    </source>
</evidence>
<dbReference type="InterPro" id="IPR016032">
    <property type="entry name" value="Sig_transdc_resp-reg_C-effctor"/>
</dbReference>
<evidence type="ECO:0000256" key="4">
    <source>
        <dbReference type="ARBA" id="ARBA00023163"/>
    </source>
</evidence>
<dbReference type="CDD" id="cd15831">
    <property type="entry name" value="BTAD"/>
    <property type="match status" value="1"/>
</dbReference>
<comment type="similarity">
    <text evidence="1">Belongs to the AfsR/DnrI/RedD regulatory family.</text>
</comment>
<dbReference type="InterPro" id="IPR051677">
    <property type="entry name" value="AfsR-DnrI-RedD_regulator"/>
</dbReference>
<dbReference type="PROSITE" id="PS51755">
    <property type="entry name" value="OMPR_PHOB"/>
    <property type="match status" value="1"/>
</dbReference>
<evidence type="ECO:0000259" key="7">
    <source>
        <dbReference type="PROSITE" id="PS51755"/>
    </source>
</evidence>
<evidence type="ECO:0000256" key="6">
    <source>
        <dbReference type="SAM" id="MobiDB-lite"/>
    </source>
</evidence>
<dbReference type="SMART" id="SM01043">
    <property type="entry name" value="BTAD"/>
    <property type="match status" value="1"/>
</dbReference>
<dbReference type="Gene3D" id="1.10.10.10">
    <property type="entry name" value="Winged helix-like DNA-binding domain superfamily/Winged helix DNA-binding domain"/>
    <property type="match status" value="1"/>
</dbReference>
<dbReference type="Pfam" id="PF13191">
    <property type="entry name" value="AAA_16"/>
    <property type="match status" value="1"/>
</dbReference>
<dbReference type="InterPro" id="IPR027417">
    <property type="entry name" value="P-loop_NTPase"/>
</dbReference>
<dbReference type="Gene3D" id="1.25.40.10">
    <property type="entry name" value="Tetratricopeptide repeat domain"/>
    <property type="match status" value="1"/>
</dbReference>
<keyword evidence="3 5" id="KW-0238">DNA-binding</keyword>
<dbReference type="GO" id="GO:0006355">
    <property type="term" value="P:regulation of DNA-templated transcription"/>
    <property type="evidence" value="ECO:0007669"/>
    <property type="project" value="InterPro"/>
</dbReference>
<dbReference type="InterPro" id="IPR001867">
    <property type="entry name" value="OmpR/PhoB-type_DNA-bd"/>
</dbReference>
<dbReference type="InterPro" id="IPR005158">
    <property type="entry name" value="BTAD"/>
</dbReference>
<dbReference type="SUPFAM" id="SSF52540">
    <property type="entry name" value="P-loop containing nucleoside triphosphate hydrolases"/>
    <property type="match status" value="1"/>
</dbReference>
<feature type="DNA-binding region" description="OmpR/PhoB-type" evidence="5">
    <location>
        <begin position="73"/>
        <end position="178"/>
    </location>
</feature>
<dbReference type="Gene3D" id="3.40.50.300">
    <property type="entry name" value="P-loop containing nucleotide triphosphate hydrolases"/>
    <property type="match status" value="1"/>
</dbReference>
<gene>
    <name evidence="8" type="ORF">FB558_6378</name>
</gene>
<dbReference type="GO" id="GO:0000160">
    <property type="term" value="P:phosphorelay signal transduction system"/>
    <property type="evidence" value="ECO:0007669"/>
    <property type="project" value="InterPro"/>
</dbReference>
<organism evidence="8 9">
    <name type="scientific">Pseudonocardia kunmingensis</name>
    <dbReference type="NCBI Taxonomy" id="630975"/>
    <lineage>
        <taxon>Bacteria</taxon>
        <taxon>Bacillati</taxon>
        <taxon>Actinomycetota</taxon>
        <taxon>Actinomycetes</taxon>
        <taxon>Pseudonocardiales</taxon>
        <taxon>Pseudonocardiaceae</taxon>
        <taxon>Pseudonocardia</taxon>
    </lineage>
</organism>
<dbReference type="InterPro" id="IPR036388">
    <property type="entry name" value="WH-like_DNA-bd_sf"/>
</dbReference>
<dbReference type="AlphaFoldDB" id="A0A543D9V8"/>
<keyword evidence="9" id="KW-1185">Reference proteome</keyword>
<protein>
    <submittedName>
        <fullName evidence="8">DNA-binding SARP family transcriptional activator</fullName>
    </submittedName>
</protein>
<accession>A0A543D9V8</accession>